<dbReference type="HOGENOM" id="CLU_832298_0_0_1"/>
<evidence type="ECO:0000256" key="1">
    <source>
        <dbReference type="SAM" id="MobiDB-lite"/>
    </source>
</evidence>
<evidence type="ECO:0000313" key="4">
    <source>
        <dbReference type="Proteomes" id="UP000015101"/>
    </source>
</evidence>
<dbReference type="InterPro" id="IPR051941">
    <property type="entry name" value="BG_Antigen-Binding_Lectin"/>
</dbReference>
<dbReference type="KEGG" id="hro:HELRODRAFT_163568"/>
<gene>
    <name evidence="3" type="primary">20200129</name>
    <name evidence="2" type="ORF">HELRODRAFT_163568</name>
</gene>
<name>T1EU79_HELRO</name>
<keyword evidence="4" id="KW-1185">Reference proteome</keyword>
<dbReference type="AlphaFoldDB" id="T1EU79"/>
<dbReference type="OrthoDB" id="5945446at2759"/>
<dbReference type="CTD" id="20200129"/>
<dbReference type="RefSeq" id="XP_009025654.1">
    <property type="nucleotide sequence ID" value="XM_009027406.1"/>
</dbReference>
<dbReference type="EMBL" id="KB097495">
    <property type="protein sequence ID" value="ESN96499.1"/>
    <property type="molecule type" value="Genomic_DNA"/>
</dbReference>
<dbReference type="EnsemblMetazoa" id="HelroT163568">
    <property type="protein sequence ID" value="HelroP163568"/>
    <property type="gene ID" value="HelroG163568"/>
</dbReference>
<dbReference type="EMBL" id="AMQM01001397">
    <property type="status" value="NOT_ANNOTATED_CDS"/>
    <property type="molecule type" value="Genomic_DNA"/>
</dbReference>
<dbReference type="PANTHER" id="PTHR45713:SF6">
    <property type="entry name" value="F5_8 TYPE C DOMAIN-CONTAINING PROTEIN"/>
    <property type="match status" value="1"/>
</dbReference>
<dbReference type="Proteomes" id="UP000015101">
    <property type="component" value="Unassembled WGS sequence"/>
</dbReference>
<evidence type="ECO:0008006" key="5">
    <source>
        <dbReference type="Google" id="ProtNLM"/>
    </source>
</evidence>
<dbReference type="SUPFAM" id="SSF49785">
    <property type="entry name" value="Galactose-binding domain-like"/>
    <property type="match status" value="1"/>
</dbReference>
<organism evidence="3 4">
    <name type="scientific">Helobdella robusta</name>
    <name type="common">Californian leech</name>
    <dbReference type="NCBI Taxonomy" id="6412"/>
    <lineage>
        <taxon>Eukaryota</taxon>
        <taxon>Metazoa</taxon>
        <taxon>Spiralia</taxon>
        <taxon>Lophotrochozoa</taxon>
        <taxon>Annelida</taxon>
        <taxon>Clitellata</taxon>
        <taxon>Hirudinea</taxon>
        <taxon>Rhynchobdellida</taxon>
        <taxon>Glossiphoniidae</taxon>
        <taxon>Helobdella</taxon>
    </lineage>
</organism>
<feature type="region of interest" description="Disordered" evidence="1">
    <location>
        <begin position="48"/>
        <end position="83"/>
    </location>
</feature>
<dbReference type="InterPro" id="IPR008979">
    <property type="entry name" value="Galactose-bd-like_sf"/>
</dbReference>
<reference evidence="2 4" key="2">
    <citation type="journal article" date="2013" name="Nature">
        <title>Insights into bilaterian evolution from three spiralian genomes.</title>
        <authorList>
            <person name="Simakov O."/>
            <person name="Marletaz F."/>
            <person name="Cho S.J."/>
            <person name="Edsinger-Gonzales E."/>
            <person name="Havlak P."/>
            <person name="Hellsten U."/>
            <person name="Kuo D.H."/>
            <person name="Larsson T."/>
            <person name="Lv J."/>
            <person name="Arendt D."/>
            <person name="Savage R."/>
            <person name="Osoegawa K."/>
            <person name="de Jong P."/>
            <person name="Grimwood J."/>
            <person name="Chapman J.A."/>
            <person name="Shapiro H."/>
            <person name="Aerts A."/>
            <person name="Otillar R.P."/>
            <person name="Terry A.Y."/>
            <person name="Boore J.L."/>
            <person name="Grigoriev I.V."/>
            <person name="Lindberg D.R."/>
            <person name="Seaver E.C."/>
            <person name="Weisblat D.A."/>
            <person name="Putnam N.H."/>
            <person name="Rokhsar D.S."/>
        </authorList>
    </citation>
    <scope>NUCLEOTIDE SEQUENCE</scope>
</reference>
<evidence type="ECO:0000313" key="2">
    <source>
        <dbReference type="EMBL" id="ESN96499.1"/>
    </source>
</evidence>
<dbReference type="InParanoid" id="T1EU79"/>
<reference evidence="3" key="3">
    <citation type="submission" date="2015-06" db="UniProtKB">
        <authorList>
            <consortium name="EnsemblMetazoa"/>
        </authorList>
    </citation>
    <scope>IDENTIFICATION</scope>
</reference>
<proteinExistence type="predicted"/>
<dbReference type="eggNOG" id="ENOG502TKQC">
    <property type="taxonomic scope" value="Eukaryota"/>
</dbReference>
<dbReference type="Gene3D" id="2.60.120.260">
    <property type="entry name" value="Galactose-binding domain-like"/>
    <property type="match status" value="1"/>
</dbReference>
<protein>
    <recommendedName>
        <fullName evidence="5">Fucolectin tachylectin-4 pentraxin-1 domain-containing protein</fullName>
    </recommendedName>
</protein>
<evidence type="ECO:0000313" key="3">
    <source>
        <dbReference type="EnsemblMetazoa" id="HelroP163568"/>
    </source>
</evidence>
<dbReference type="GeneID" id="20200129"/>
<feature type="compositionally biased region" description="Acidic residues" evidence="1">
    <location>
        <begin position="61"/>
        <end position="77"/>
    </location>
</feature>
<dbReference type="PANTHER" id="PTHR45713">
    <property type="entry name" value="FTP DOMAIN-CONTAINING PROTEIN"/>
    <property type="match status" value="1"/>
</dbReference>
<sequence>MLSLLKALLNPASSSHTRRWKNYRQKFMRNYSRLPAIEEEDGSVDVKNRMNFGNDVSEHVNDDDEDDNTDDDSDDDDRDHADKTTRNAKLTMLTRIENQQIKKSSVITVTAIFSTLPGVTCLGNLALGRPATSSSTLGSNVPCDPDKLVDGDANPTLTAGHCFHSNDPAGGPNWAVVDLVSDYYVDVVNLFSRDCNVARLDNFIIGLTSVNYFPNGSEVVRGSYPLCGQYKYKAVVSSKLTLKCYANLPSYRYVIAQQPISGTGWFTICELEVYAAKNPNGKMRCLIGCLPGQCDSINFSGTVCELNTHLRGYNRSYLKVNTSPGWSFYEVQYV</sequence>
<accession>T1EU79</accession>
<reference evidence="4" key="1">
    <citation type="submission" date="2012-12" db="EMBL/GenBank/DDBJ databases">
        <authorList>
            <person name="Hellsten U."/>
            <person name="Grimwood J."/>
            <person name="Chapman J.A."/>
            <person name="Shapiro H."/>
            <person name="Aerts A."/>
            <person name="Otillar R.P."/>
            <person name="Terry A.Y."/>
            <person name="Boore J.L."/>
            <person name="Simakov O."/>
            <person name="Marletaz F."/>
            <person name="Cho S.-J."/>
            <person name="Edsinger-Gonzales E."/>
            <person name="Havlak P."/>
            <person name="Kuo D.-H."/>
            <person name="Larsson T."/>
            <person name="Lv J."/>
            <person name="Arendt D."/>
            <person name="Savage R."/>
            <person name="Osoegawa K."/>
            <person name="de Jong P."/>
            <person name="Lindberg D.R."/>
            <person name="Seaver E.C."/>
            <person name="Weisblat D.A."/>
            <person name="Putnam N.H."/>
            <person name="Grigoriev I.V."/>
            <person name="Rokhsar D.S."/>
        </authorList>
    </citation>
    <scope>NUCLEOTIDE SEQUENCE</scope>
</reference>